<feature type="domain" description="DM13" evidence="2">
    <location>
        <begin position="34"/>
        <end position="131"/>
    </location>
</feature>
<reference evidence="3 4" key="1">
    <citation type="journal article" date="2018" name="Sci. Rep.">
        <title>A novel species of the marine cyanobacterium Acaryochloris with a unique pigment content and lifestyle.</title>
        <authorList>
            <person name="Partensky F."/>
            <person name="Six C."/>
            <person name="Ratin M."/>
            <person name="Garczarek L."/>
            <person name="Vaulot D."/>
            <person name="Probert I."/>
            <person name="Calteau A."/>
            <person name="Gourvil P."/>
            <person name="Marie D."/>
            <person name="Grebert T."/>
            <person name="Bouchier C."/>
            <person name="Le Panse S."/>
            <person name="Gachenot M."/>
            <person name="Rodriguez F."/>
            <person name="Garrido J.L."/>
        </authorList>
    </citation>
    <scope>NUCLEOTIDE SEQUENCE [LARGE SCALE GENOMIC DNA]</scope>
    <source>
        <strain evidence="3 4">RCC1774</strain>
    </source>
</reference>
<dbReference type="Pfam" id="PF10517">
    <property type="entry name" value="DM13"/>
    <property type="match status" value="1"/>
</dbReference>
<accession>A0A2W1JH31</accession>
<protein>
    <recommendedName>
        <fullName evidence="2">DM13 domain-containing protein</fullName>
    </recommendedName>
</protein>
<dbReference type="EMBL" id="PQWO01000009">
    <property type="protein sequence ID" value="PZD72686.1"/>
    <property type="molecule type" value="Genomic_DNA"/>
</dbReference>
<sequence length="131" mass="14061">MLKSLLLAGTILAFSPTVIQAADVLEGASLIQSSSFTGENDHTVSGKVEIVKQGDIYYLILGEDFSFDGAPDPRLGFSNNDSFASASTFSGLNLDSGKQIYRLPATLDVGNYDELTIWCEKFGVPLAEAKF</sequence>
<name>A0A2W1JH31_9CYAN</name>
<comment type="caution">
    <text evidence="3">The sequence shown here is derived from an EMBL/GenBank/DDBJ whole genome shotgun (WGS) entry which is preliminary data.</text>
</comment>
<dbReference type="RefSeq" id="WP_110986954.1">
    <property type="nucleotide sequence ID" value="NZ_CAWNWM010000009.1"/>
</dbReference>
<organism evidence="3 4">
    <name type="scientific">Acaryochloris thomasi RCC1774</name>
    <dbReference type="NCBI Taxonomy" id="1764569"/>
    <lineage>
        <taxon>Bacteria</taxon>
        <taxon>Bacillati</taxon>
        <taxon>Cyanobacteriota</taxon>
        <taxon>Cyanophyceae</taxon>
        <taxon>Acaryochloridales</taxon>
        <taxon>Acaryochloridaceae</taxon>
        <taxon>Acaryochloris</taxon>
        <taxon>Acaryochloris thomasi</taxon>
    </lineage>
</organism>
<gene>
    <name evidence="3" type="ORF">C1752_03522</name>
</gene>
<keyword evidence="4" id="KW-1185">Reference proteome</keyword>
<dbReference type="AlphaFoldDB" id="A0A2W1JH31"/>
<evidence type="ECO:0000259" key="2">
    <source>
        <dbReference type="PROSITE" id="PS51549"/>
    </source>
</evidence>
<dbReference type="InterPro" id="IPR019545">
    <property type="entry name" value="DM13_domain"/>
</dbReference>
<proteinExistence type="predicted"/>
<dbReference type="PROSITE" id="PS51549">
    <property type="entry name" value="DM13"/>
    <property type="match status" value="1"/>
</dbReference>
<keyword evidence="1" id="KW-0732">Signal</keyword>
<dbReference type="Proteomes" id="UP000248857">
    <property type="component" value="Unassembled WGS sequence"/>
</dbReference>
<feature type="signal peptide" evidence="1">
    <location>
        <begin position="1"/>
        <end position="21"/>
    </location>
</feature>
<evidence type="ECO:0000256" key="1">
    <source>
        <dbReference type="SAM" id="SignalP"/>
    </source>
</evidence>
<feature type="chain" id="PRO_5016142713" description="DM13 domain-containing protein" evidence="1">
    <location>
        <begin position="22"/>
        <end position="131"/>
    </location>
</feature>
<evidence type="ECO:0000313" key="4">
    <source>
        <dbReference type="Proteomes" id="UP000248857"/>
    </source>
</evidence>
<dbReference type="OrthoDB" id="463944at2"/>
<evidence type="ECO:0000313" key="3">
    <source>
        <dbReference type="EMBL" id="PZD72686.1"/>
    </source>
</evidence>